<dbReference type="SUPFAM" id="SSF56784">
    <property type="entry name" value="HAD-like"/>
    <property type="match status" value="1"/>
</dbReference>
<reference evidence="1" key="1">
    <citation type="submission" date="2024-05" db="EMBL/GenBank/DDBJ databases">
        <title>The Natural Products Discovery Center: Release of the First 8490 Sequenced Strains for Exploring Actinobacteria Biosynthetic Diversity.</title>
        <authorList>
            <person name="Kalkreuter E."/>
            <person name="Kautsar S.A."/>
            <person name="Yang D."/>
            <person name="Bader C.D."/>
            <person name="Teijaro C.N."/>
            <person name="Fluegel L."/>
            <person name="Davis C.M."/>
            <person name="Simpson J.R."/>
            <person name="Lauterbach L."/>
            <person name="Steele A.D."/>
            <person name="Gui C."/>
            <person name="Meng S."/>
            <person name="Li G."/>
            <person name="Viehrig K."/>
            <person name="Ye F."/>
            <person name="Su P."/>
            <person name="Kiefer A.F."/>
            <person name="Nichols A."/>
            <person name="Cepeda A.J."/>
            <person name="Yan W."/>
            <person name="Fan B."/>
            <person name="Jiang Y."/>
            <person name="Adhikari A."/>
            <person name="Zheng C.-J."/>
            <person name="Schuster L."/>
            <person name="Cowan T.M."/>
            <person name="Smanski M.J."/>
            <person name="Chevrette M.G."/>
            <person name="de Carvalho L.P.S."/>
            <person name="Shen B."/>
        </authorList>
    </citation>
    <scope>NUCLEOTIDE SEQUENCE</scope>
    <source>
        <strain evidence="1">NPDC080035</strain>
    </source>
</reference>
<sequence>MQLTASGFLFDMDGTLVDSTHVVEAVWSEFGERHELDPAVILDYAHGRQAIDTVTHFLPATDSGERAALVRALVAEELTRTDGIVEVPGAAALLDALIQAGAPVAVVTSAPRELAATRLRAAGVREPAVLVAAEDVEHGKPDPECYLLAASRLGVPIEQCAAFEDAEAGLAAARASGARVVVIGGHSSATTDGLVRRHDYEGLRVLPAGHGAWAVELRAAS</sequence>
<name>A0AAU7GJE8_9MICO</name>
<dbReference type="InterPro" id="IPR051806">
    <property type="entry name" value="HAD-like_SPP"/>
</dbReference>
<evidence type="ECO:0000313" key="1">
    <source>
        <dbReference type="EMBL" id="XBM50134.1"/>
    </source>
</evidence>
<accession>A0AAU7GJE8</accession>
<dbReference type="RefSeq" id="WP_348790044.1">
    <property type="nucleotide sequence ID" value="NZ_CP157390.1"/>
</dbReference>
<gene>
    <name evidence="1" type="ORF">AAME72_09730</name>
</gene>
<dbReference type="GO" id="GO:0050308">
    <property type="term" value="F:sugar-phosphatase activity"/>
    <property type="evidence" value="ECO:0007669"/>
    <property type="project" value="TreeGrafter"/>
</dbReference>
<dbReference type="Gene3D" id="3.40.50.1000">
    <property type="entry name" value="HAD superfamily/HAD-like"/>
    <property type="match status" value="1"/>
</dbReference>
<dbReference type="SFLD" id="SFLDG01129">
    <property type="entry name" value="C1.5:_HAD__Beta-PGM__Phosphata"/>
    <property type="match status" value="1"/>
</dbReference>
<protein>
    <submittedName>
        <fullName evidence="1">HAD-IA family hydrolase</fullName>
    </submittedName>
</protein>
<dbReference type="AlphaFoldDB" id="A0AAU7GJE8"/>
<dbReference type="Gene3D" id="1.10.150.240">
    <property type="entry name" value="Putative phosphatase, domain 2"/>
    <property type="match status" value="1"/>
</dbReference>
<dbReference type="InterPro" id="IPR023198">
    <property type="entry name" value="PGP-like_dom2"/>
</dbReference>
<dbReference type="PANTHER" id="PTHR43481:SF4">
    <property type="entry name" value="GLYCEROL-1-PHOSPHATE PHOSPHOHYDROLASE 1-RELATED"/>
    <property type="match status" value="1"/>
</dbReference>
<dbReference type="PANTHER" id="PTHR43481">
    <property type="entry name" value="FRUCTOSE-1-PHOSPHATE PHOSPHATASE"/>
    <property type="match status" value="1"/>
</dbReference>
<dbReference type="InterPro" id="IPR023214">
    <property type="entry name" value="HAD_sf"/>
</dbReference>
<dbReference type="SFLD" id="SFLDS00003">
    <property type="entry name" value="Haloacid_Dehalogenase"/>
    <property type="match status" value="1"/>
</dbReference>
<proteinExistence type="predicted"/>
<organism evidence="1">
    <name type="scientific">Leifsonia sp. NPDC080035</name>
    <dbReference type="NCBI Taxonomy" id="3143936"/>
    <lineage>
        <taxon>Bacteria</taxon>
        <taxon>Bacillati</taxon>
        <taxon>Actinomycetota</taxon>
        <taxon>Actinomycetes</taxon>
        <taxon>Micrococcales</taxon>
        <taxon>Microbacteriaceae</taxon>
        <taxon>Leifsonia</taxon>
    </lineage>
</organism>
<dbReference type="Pfam" id="PF00702">
    <property type="entry name" value="Hydrolase"/>
    <property type="match status" value="1"/>
</dbReference>
<keyword evidence="1" id="KW-0378">Hydrolase</keyword>
<dbReference type="NCBIfam" id="TIGR01509">
    <property type="entry name" value="HAD-SF-IA-v3"/>
    <property type="match status" value="1"/>
</dbReference>
<dbReference type="EMBL" id="CP157390">
    <property type="protein sequence ID" value="XBM50134.1"/>
    <property type="molecule type" value="Genomic_DNA"/>
</dbReference>
<dbReference type="InterPro" id="IPR006439">
    <property type="entry name" value="HAD-SF_hydro_IA"/>
</dbReference>
<dbReference type="InterPro" id="IPR036412">
    <property type="entry name" value="HAD-like_sf"/>
</dbReference>
<dbReference type="PRINTS" id="PR00413">
    <property type="entry name" value="HADHALOGNASE"/>
</dbReference>